<organism evidence="1 2">
    <name type="scientific">Rhizoclosmatium globosum</name>
    <dbReference type="NCBI Taxonomy" id="329046"/>
    <lineage>
        <taxon>Eukaryota</taxon>
        <taxon>Fungi</taxon>
        <taxon>Fungi incertae sedis</taxon>
        <taxon>Chytridiomycota</taxon>
        <taxon>Chytridiomycota incertae sedis</taxon>
        <taxon>Chytridiomycetes</taxon>
        <taxon>Chytridiales</taxon>
        <taxon>Chytriomycetaceae</taxon>
        <taxon>Rhizoclosmatium</taxon>
    </lineage>
</organism>
<evidence type="ECO:0000313" key="1">
    <source>
        <dbReference type="EMBL" id="ORY39095.1"/>
    </source>
</evidence>
<keyword evidence="2" id="KW-1185">Reference proteome</keyword>
<reference evidence="1 2" key="1">
    <citation type="submission" date="2016-07" db="EMBL/GenBank/DDBJ databases">
        <title>Pervasive Adenine N6-methylation of Active Genes in Fungi.</title>
        <authorList>
            <consortium name="DOE Joint Genome Institute"/>
            <person name="Mondo S.J."/>
            <person name="Dannebaum R.O."/>
            <person name="Kuo R.C."/>
            <person name="Labutti K."/>
            <person name="Haridas S."/>
            <person name="Kuo A."/>
            <person name="Salamov A."/>
            <person name="Ahrendt S.R."/>
            <person name="Lipzen A."/>
            <person name="Sullivan W."/>
            <person name="Andreopoulos W.B."/>
            <person name="Clum A."/>
            <person name="Lindquist E."/>
            <person name="Daum C."/>
            <person name="Ramamoorthy G.K."/>
            <person name="Gryganskyi A."/>
            <person name="Culley D."/>
            <person name="Magnuson J.K."/>
            <person name="James T.Y."/>
            <person name="O'Malley M.A."/>
            <person name="Stajich J.E."/>
            <person name="Spatafora J.W."/>
            <person name="Visel A."/>
            <person name="Grigoriev I.V."/>
        </authorList>
    </citation>
    <scope>NUCLEOTIDE SEQUENCE [LARGE SCALE GENOMIC DNA]</scope>
    <source>
        <strain evidence="1 2">JEL800</strain>
    </source>
</reference>
<protein>
    <submittedName>
        <fullName evidence="1">Uncharacterized protein</fullName>
    </submittedName>
</protein>
<comment type="caution">
    <text evidence="1">The sequence shown here is derived from an EMBL/GenBank/DDBJ whole genome shotgun (WGS) entry which is preliminary data.</text>
</comment>
<gene>
    <name evidence="1" type="ORF">BCR33DRAFT_768835</name>
</gene>
<dbReference type="EMBL" id="MCGO01000041">
    <property type="protein sequence ID" value="ORY39095.1"/>
    <property type="molecule type" value="Genomic_DNA"/>
</dbReference>
<sequence>MPIDVLALTTVNSTVAESLMTCVGPHITSLYRCVGSFVSAIPTATATSNSLGFNLPPASAFDNAIACVCDKAASNSFSAALTSCVINSPYPVDAGKTANLFGSLYDSFCTNGQSQACKTEIQKALDLLPTLVTPELVQGVNKLNFTSVNSITTGITSQVQTITAPLCIEGRALVQNCLAPELAPFVNCPGDAKASVTVTKAATAGAAATTIAPSSIKSNAGTVAMSLALLVSAIFLA</sequence>
<proteinExistence type="predicted"/>
<dbReference type="AlphaFoldDB" id="A0A1Y2BYE9"/>
<accession>A0A1Y2BYE9</accession>
<name>A0A1Y2BYE9_9FUNG</name>
<dbReference type="Proteomes" id="UP000193642">
    <property type="component" value="Unassembled WGS sequence"/>
</dbReference>
<evidence type="ECO:0000313" key="2">
    <source>
        <dbReference type="Proteomes" id="UP000193642"/>
    </source>
</evidence>